<protein>
    <recommendedName>
        <fullName evidence="3">CN hydrolase domain-containing protein</fullName>
    </recommendedName>
</protein>
<proteinExistence type="predicted"/>
<evidence type="ECO:0008006" key="3">
    <source>
        <dbReference type="Google" id="ProtNLM"/>
    </source>
</evidence>
<reference evidence="2" key="1">
    <citation type="submission" date="2014-09" db="EMBL/GenBank/DDBJ databases">
        <authorList>
            <person name="Gomez-Valero L."/>
        </authorList>
    </citation>
    <scope>NUCLEOTIDE SEQUENCE [LARGE SCALE GENOMIC DNA]</scope>
    <source>
        <strain evidence="2">ATCC35250</strain>
    </source>
</reference>
<name>A0A0A8UPH5_LEGHA</name>
<accession>A0A0A8UPH5</accession>
<organism evidence="1 2">
    <name type="scientific">Legionella hackeliae</name>
    <dbReference type="NCBI Taxonomy" id="449"/>
    <lineage>
        <taxon>Bacteria</taxon>
        <taxon>Pseudomonadati</taxon>
        <taxon>Pseudomonadota</taxon>
        <taxon>Gammaproteobacteria</taxon>
        <taxon>Legionellales</taxon>
        <taxon>Legionellaceae</taxon>
        <taxon>Legionella</taxon>
    </lineage>
</organism>
<dbReference type="STRING" id="449.LHA_1741"/>
<dbReference type="HOGENOM" id="CLU_911527_0_0_6"/>
<dbReference type="Proteomes" id="UP000032803">
    <property type="component" value="Chromosome I"/>
</dbReference>
<sequence>MKTLTIAMWDPGFSIQDLSLSEKIDVLEEKFKAVYQLAMSSLTDETTFLFLCPEFNLLNMKDLSNLSYTKSEFVDIEKRLQKLANDYPQAIIIPGTAYIQKTLDLNDPEKDKKYAATIKKWQLEHLRTLKNFRQEIKDKTIIKSTASIFFESKATKPKRYSKRVEAGEYIDAISSILYPGHSSPFFTHNGIRFGIEICADHEDGVLLSEQKEPIDVHVIIANVMRTMAGKVANKGCQENVIVVNCAGNFSYAPTAAKEVGVWVSGEGDLERLKQDDSSSKDLRIYSDIPVPNQKISLTP</sequence>
<dbReference type="KEGG" id="lha:LHA_1741"/>
<evidence type="ECO:0000313" key="2">
    <source>
        <dbReference type="Proteomes" id="UP000032803"/>
    </source>
</evidence>
<keyword evidence="2" id="KW-1185">Reference proteome</keyword>
<gene>
    <name evidence="1" type="ORF">LHA_1741</name>
</gene>
<dbReference type="PATRIC" id="fig|449.7.peg.3356"/>
<dbReference type="RefSeq" id="WP_045106087.1">
    <property type="nucleotide sequence ID" value="NZ_LN681225.1"/>
</dbReference>
<dbReference type="EMBL" id="LN681225">
    <property type="protein sequence ID" value="CEK10780.1"/>
    <property type="molecule type" value="Genomic_DNA"/>
</dbReference>
<dbReference type="AlphaFoldDB" id="A0A0A8UPH5"/>
<evidence type="ECO:0000313" key="1">
    <source>
        <dbReference type="EMBL" id="CEK10780.1"/>
    </source>
</evidence>
<dbReference type="OrthoDB" id="5633121at2"/>